<evidence type="ECO:0000256" key="3">
    <source>
        <dbReference type="SAM" id="SignalP"/>
    </source>
</evidence>
<evidence type="ECO:0000313" key="5">
    <source>
        <dbReference type="Proteomes" id="UP000266506"/>
    </source>
</evidence>
<feature type="signal peptide" evidence="3">
    <location>
        <begin position="1"/>
        <end position="22"/>
    </location>
</feature>
<sequence length="510" mass="56631">MKIKLILPLLGVLILASCGGTSNTTTNVETTTETTTDISTTTKEEITLAYRELPEDVNNYYSNVNTNLEKDEFVASITSVISQDYIKYSYSDAWDILEEADEDPYNKDNIVCIYTGLSIPKNAHGTWNREHTWPKSHGFASDTNPAYTDCHHLTATQAQANNARGDLDFDEVALNSGTVEEDAYGNKWINNVCYEPRDEAKGDCARAIFYMMARYNDTNLDLTISEKIPTSSGEAKIGKLSTLIKWHYQDPVSFEEINRNEIIYKHQKNRNPFIDHPEWVNKVFDSSYLNLSINKEKVKALIDDINNLPSNVTLEDEEAVNTLVDRVKALNAQEKLYVNNYSILSEAKYLIDYLKGNSLDNDAYKTFDFSSVSGEASYKKDVTFSISDFEFYASACYVAPSDFRLGTNGKKVSDVALSTIGAEGSGAYLKSNFSTEGLCGVTVNFTGTHGPVSKGYIIGVSNGEYKVLYSGALGQSSFSATFDEFNGEFIFAIAGDNPRVVISSISIYVS</sequence>
<accession>A0A397S1Q0</accession>
<organism evidence="4 5">
    <name type="scientific">Anaeroplasma bactoclasticum</name>
    <dbReference type="NCBI Taxonomy" id="2088"/>
    <lineage>
        <taxon>Bacteria</taxon>
        <taxon>Bacillati</taxon>
        <taxon>Mycoplasmatota</taxon>
        <taxon>Mollicutes</taxon>
        <taxon>Anaeroplasmatales</taxon>
        <taxon>Anaeroplasmataceae</taxon>
        <taxon>Anaeroplasma</taxon>
    </lineage>
</organism>
<dbReference type="InterPro" id="IPR044925">
    <property type="entry name" value="His-Me_finger_sf"/>
</dbReference>
<evidence type="ECO:0000256" key="2">
    <source>
        <dbReference type="ARBA" id="ARBA00022801"/>
    </source>
</evidence>
<name>A0A397S1Q0_9MOLU</name>
<dbReference type="SUPFAM" id="SSF54060">
    <property type="entry name" value="His-Me finger endonucleases"/>
    <property type="match status" value="1"/>
</dbReference>
<dbReference type="InterPro" id="IPR007346">
    <property type="entry name" value="Endonuclease-I"/>
</dbReference>
<dbReference type="PANTHER" id="PTHR33607">
    <property type="entry name" value="ENDONUCLEASE-1"/>
    <property type="match status" value="1"/>
</dbReference>
<dbReference type="Pfam" id="PF04231">
    <property type="entry name" value="Endonuclease_1"/>
    <property type="match status" value="1"/>
</dbReference>
<dbReference type="FunCoup" id="A0A397S1Q0">
    <property type="interactions" value="2"/>
</dbReference>
<feature type="chain" id="PRO_5017195578" evidence="3">
    <location>
        <begin position="23"/>
        <end position="510"/>
    </location>
</feature>
<evidence type="ECO:0000256" key="1">
    <source>
        <dbReference type="ARBA" id="ARBA00022722"/>
    </source>
</evidence>
<dbReference type="Proteomes" id="UP000266506">
    <property type="component" value="Unassembled WGS sequence"/>
</dbReference>
<proteinExistence type="predicted"/>
<evidence type="ECO:0000313" key="4">
    <source>
        <dbReference type="EMBL" id="RIA78335.1"/>
    </source>
</evidence>
<dbReference type="InParanoid" id="A0A397S1Q0"/>
<protein>
    <submittedName>
        <fullName evidence="4">Endonuclease I</fullName>
    </submittedName>
</protein>
<comment type="caution">
    <text evidence="4">The sequence shown here is derived from an EMBL/GenBank/DDBJ whole genome shotgun (WGS) entry which is preliminary data.</text>
</comment>
<dbReference type="PROSITE" id="PS51257">
    <property type="entry name" value="PROKAR_LIPOPROTEIN"/>
    <property type="match status" value="1"/>
</dbReference>
<dbReference type="PANTHER" id="PTHR33607:SF2">
    <property type="entry name" value="ENDONUCLEASE-1"/>
    <property type="match status" value="1"/>
</dbReference>
<keyword evidence="1" id="KW-0540">Nuclease</keyword>
<gene>
    <name evidence="4" type="ORF">EI71_00286</name>
</gene>
<dbReference type="GO" id="GO:0004519">
    <property type="term" value="F:endonuclease activity"/>
    <property type="evidence" value="ECO:0007669"/>
    <property type="project" value="UniProtKB-KW"/>
</dbReference>
<dbReference type="EMBL" id="QXEV01000002">
    <property type="protein sequence ID" value="RIA78335.1"/>
    <property type="molecule type" value="Genomic_DNA"/>
</dbReference>
<dbReference type="GO" id="GO:0016787">
    <property type="term" value="F:hydrolase activity"/>
    <property type="evidence" value="ECO:0007669"/>
    <property type="project" value="UniProtKB-KW"/>
</dbReference>
<reference evidence="4 5" key="1">
    <citation type="submission" date="2018-08" db="EMBL/GenBank/DDBJ databases">
        <title>Genomic Encyclopedia of Archaeal and Bacterial Type Strains, Phase II (KMG-II): from individual species to whole genera.</title>
        <authorList>
            <person name="Goeker M."/>
        </authorList>
    </citation>
    <scope>NUCLEOTIDE SEQUENCE [LARGE SCALE GENOMIC DNA]</scope>
    <source>
        <strain evidence="4 5">ATCC 27112</strain>
    </source>
</reference>
<keyword evidence="4" id="KW-0255">Endonuclease</keyword>
<dbReference type="AlphaFoldDB" id="A0A397S1Q0"/>
<dbReference type="RefSeq" id="WP_162849659.1">
    <property type="nucleotide sequence ID" value="NZ_QXEV01000002.1"/>
</dbReference>
<keyword evidence="3" id="KW-0732">Signal</keyword>
<keyword evidence="2" id="KW-0378">Hydrolase</keyword>
<keyword evidence="5" id="KW-1185">Reference proteome</keyword>